<accession>A0A517SY03</accession>
<sequence length="408" mass="44569">MIWNSINGRVKPATWLLVLTCFCIGHGKPAWSQKLTDSQALDLIVAAVQQTPDADVQAALLEGMLQGLEGRRNLKPPAGWAQLQQQLAASNESQLKQSAQRLAQMFGDSAATETAFRIVLNRNATTDERRKALAALTAQRYQPLSAKLIELIDDPELQLPAIRATSVLPTKNVADQLLKKYRSLDLAAQRVVVETLATRKDFAAAMVRGLNSGTINTQDVPTYVARSMREIAGKSFVDAYGEVQELKQDTAATIKKYKSMITPTALAKADAGKGRMVFKKTCGACHKMYGDGGSVGPDLTGSNRANLDYLLLNSVDPSGDVPEGYRTVIVQTIDGRVLTGVIAEEDNQRVILKTVDNPRVVIAKDEIEFRKVSPKSMMPDGQLDQMKPAELLNLVKYMQTTSQVEAVK</sequence>
<evidence type="ECO:0000256" key="1">
    <source>
        <dbReference type="ARBA" id="ARBA00022617"/>
    </source>
</evidence>
<feature type="domain" description="Cytochrome c" evidence="5">
    <location>
        <begin position="269"/>
        <end position="402"/>
    </location>
</feature>
<dbReference type="PANTHER" id="PTHR33546:SF1">
    <property type="entry name" value="LARGE, MULTIFUNCTIONAL SECRETED PROTEIN"/>
    <property type="match status" value="1"/>
</dbReference>
<dbReference type="GO" id="GO:0009055">
    <property type="term" value="F:electron transfer activity"/>
    <property type="evidence" value="ECO:0007669"/>
    <property type="project" value="InterPro"/>
</dbReference>
<dbReference type="OrthoDB" id="225269at2"/>
<evidence type="ECO:0000256" key="3">
    <source>
        <dbReference type="ARBA" id="ARBA00023004"/>
    </source>
</evidence>
<evidence type="ECO:0000313" key="6">
    <source>
        <dbReference type="EMBL" id="QDT61025.1"/>
    </source>
</evidence>
<evidence type="ECO:0000259" key="5">
    <source>
        <dbReference type="PROSITE" id="PS51007"/>
    </source>
</evidence>
<dbReference type="SUPFAM" id="SSF46626">
    <property type="entry name" value="Cytochrome c"/>
    <property type="match status" value="1"/>
</dbReference>
<dbReference type="RefSeq" id="WP_145274581.1">
    <property type="nucleotide sequence ID" value="NZ_CP036272.1"/>
</dbReference>
<evidence type="ECO:0000256" key="2">
    <source>
        <dbReference type="ARBA" id="ARBA00022723"/>
    </source>
</evidence>
<dbReference type="GO" id="GO:0046872">
    <property type="term" value="F:metal ion binding"/>
    <property type="evidence" value="ECO:0007669"/>
    <property type="project" value="UniProtKB-KW"/>
</dbReference>
<dbReference type="InterPro" id="IPR036909">
    <property type="entry name" value="Cyt_c-like_dom_sf"/>
</dbReference>
<dbReference type="AlphaFoldDB" id="A0A517SY03"/>
<keyword evidence="7" id="KW-1185">Reference proteome</keyword>
<reference evidence="6 7" key="1">
    <citation type="submission" date="2019-02" db="EMBL/GenBank/DDBJ databases">
        <title>Deep-cultivation of Planctomycetes and their phenomic and genomic characterization uncovers novel biology.</title>
        <authorList>
            <person name="Wiegand S."/>
            <person name="Jogler M."/>
            <person name="Boedeker C."/>
            <person name="Pinto D."/>
            <person name="Vollmers J."/>
            <person name="Rivas-Marin E."/>
            <person name="Kohn T."/>
            <person name="Peeters S.H."/>
            <person name="Heuer A."/>
            <person name="Rast P."/>
            <person name="Oberbeckmann S."/>
            <person name="Bunk B."/>
            <person name="Jeske O."/>
            <person name="Meyerdierks A."/>
            <person name="Storesund J.E."/>
            <person name="Kallscheuer N."/>
            <person name="Luecker S."/>
            <person name="Lage O.M."/>
            <person name="Pohl T."/>
            <person name="Merkel B.J."/>
            <person name="Hornburger P."/>
            <person name="Mueller R.-W."/>
            <person name="Bruemmer F."/>
            <person name="Labrenz M."/>
            <person name="Spormann A.M."/>
            <person name="Op den Camp H."/>
            <person name="Overmann J."/>
            <person name="Amann R."/>
            <person name="Jetten M.S.M."/>
            <person name="Mascher T."/>
            <person name="Medema M.H."/>
            <person name="Devos D.P."/>
            <person name="Kaster A.-K."/>
            <person name="Ovreas L."/>
            <person name="Rohde M."/>
            <person name="Galperin M.Y."/>
            <person name="Jogler C."/>
        </authorList>
    </citation>
    <scope>NUCLEOTIDE SEQUENCE [LARGE SCALE GENOMIC DNA]</scope>
    <source>
        <strain evidence="6 7">SV_7m_r</strain>
    </source>
</reference>
<keyword evidence="1 4" id="KW-0349">Heme</keyword>
<evidence type="ECO:0000256" key="4">
    <source>
        <dbReference type="PROSITE-ProRule" id="PRU00433"/>
    </source>
</evidence>
<protein>
    <submittedName>
        <fullName evidence="6">Cytochrome c</fullName>
    </submittedName>
</protein>
<keyword evidence="3 4" id="KW-0408">Iron</keyword>
<dbReference type="Gene3D" id="1.10.760.10">
    <property type="entry name" value="Cytochrome c-like domain"/>
    <property type="match status" value="1"/>
</dbReference>
<dbReference type="PROSITE" id="PS51007">
    <property type="entry name" value="CYTC"/>
    <property type="match status" value="1"/>
</dbReference>
<proteinExistence type="predicted"/>
<dbReference type="PANTHER" id="PTHR33546">
    <property type="entry name" value="LARGE, MULTIFUNCTIONAL SECRETED PROTEIN-RELATED"/>
    <property type="match status" value="1"/>
</dbReference>
<dbReference type="EMBL" id="CP036272">
    <property type="protein sequence ID" value="QDT61025.1"/>
    <property type="molecule type" value="Genomic_DNA"/>
</dbReference>
<dbReference type="NCBIfam" id="TIGR02603">
    <property type="entry name" value="CxxCH_TIGR02603"/>
    <property type="match status" value="1"/>
</dbReference>
<dbReference type="InterPro" id="IPR009056">
    <property type="entry name" value="Cyt_c-like_dom"/>
</dbReference>
<keyword evidence="2 4" id="KW-0479">Metal-binding</keyword>
<name>A0A517SY03_9BACT</name>
<dbReference type="Proteomes" id="UP000315003">
    <property type="component" value="Chromosome"/>
</dbReference>
<dbReference type="InterPro" id="IPR013427">
    <property type="entry name" value="Haem-bd_dom_put"/>
</dbReference>
<gene>
    <name evidence="6" type="ORF">SV7mr_35550</name>
</gene>
<evidence type="ECO:0000313" key="7">
    <source>
        <dbReference type="Proteomes" id="UP000315003"/>
    </source>
</evidence>
<organism evidence="6 7">
    <name type="scientific">Stieleria bergensis</name>
    <dbReference type="NCBI Taxonomy" id="2528025"/>
    <lineage>
        <taxon>Bacteria</taxon>
        <taxon>Pseudomonadati</taxon>
        <taxon>Planctomycetota</taxon>
        <taxon>Planctomycetia</taxon>
        <taxon>Pirellulales</taxon>
        <taxon>Pirellulaceae</taxon>
        <taxon>Stieleria</taxon>
    </lineage>
</organism>
<dbReference type="GO" id="GO:0020037">
    <property type="term" value="F:heme binding"/>
    <property type="evidence" value="ECO:0007669"/>
    <property type="project" value="InterPro"/>
</dbReference>